<evidence type="ECO:0000313" key="3">
    <source>
        <dbReference type="Proteomes" id="UP000235728"/>
    </source>
</evidence>
<feature type="region of interest" description="Disordered" evidence="1">
    <location>
        <begin position="1"/>
        <end position="23"/>
    </location>
</feature>
<evidence type="ECO:0000256" key="1">
    <source>
        <dbReference type="SAM" id="MobiDB-lite"/>
    </source>
</evidence>
<dbReference type="EMBL" id="MRVG01000006">
    <property type="protein sequence ID" value="PMB67710.1"/>
    <property type="molecule type" value="Genomic_DNA"/>
</dbReference>
<accession>A0A2N6NK95</accession>
<comment type="caution">
    <text evidence="2">The sequence shown here is derived from an EMBL/GenBank/DDBJ whole genome shotgun (WGS) entry which is preliminary data.</text>
</comment>
<reference evidence="2 3" key="1">
    <citation type="journal article" date="2016" name="Appl. Microbiol. Biotechnol.">
        <title>Characterization of T-DNA insertion mutants with decreased virulence in the entomopathogenic fungus Beauveria bassiana JEF-007.</title>
        <authorList>
            <person name="Kim S."/>
            <person name="Lee S.J."/>
            <person name="Nai Y.S."/>
            <person name="Yu J.S."/>
            <person name="Lee M.R."/>
            <person name="Yang Y.T."/>
            <person name="Kim J.S."/>
        </authorList>
    </citation>
    <scope>NUCLEOTIDE SEQUENCE [LARGE SCALE GENOMIC DNA]</scope>
    <source>
        <strain evidence="2 3">JEF-007</strain>
    </source>
</reference>
<feature type="region of interest" description="Disordered" evidence="1">
    <location>
        <begin position="38"/>
        <end position="62"/>
    </location>
</feature>
<sequence>MTKQVSPDLRSVGMSGSQDGNRRENFIAIKVCREDPESLGGSVALNNSHASMKQSKALEHVD</sequence>
<name>A0A2N6NK95_BEABA</name>
<protein>
    <submittedName>
        <fullName evidence="2">Uncharacterized protein</fullName>
    </submittedName>
</protein>
<gene>
    <name evidence="2" type="ORF">BM221_005878</name>
</gene>
<feature type="compositionally biased region" description="Polar residues" evidence="1">
    <location>
        <begin position="44"/>
        <end position="54"/>
    </location>
</feature>
<organism evidence="2 3">
    <name type="scientific">Beauveria bassiana</name>
    <name type="common">White muscardine disease fungus</name>
    <name type="synonym">Tritirachium shiotae</name>
    <dbReference type="NCBI Taxonomy" id="176275"/>
    <lineage>
        <taxon>Eukaryota</taxon>
        <taxon>Fungi</taxon>
        <taxon>Dikarya</taxon>
        <taxon>Ascomycota</taxon>
        <taxon>Pezizomycotina</taxon>
        <taxon>Sordariomycetes</taxon>
        <taxon>Hypocreomycetidae</taxon>
        <taxon>Hypocreales</taxon>
        <taxon>Cordycipitaceae</taxon>
        <taxon>Beauveria</taxon>
    </lineage>
</organism>
<dbReference type="Proteomes" id="UP000235728">
    <property type="component" value="Unassembled WGS sequence"/>
</dbReference>
<dbReference type="AlphaFoldDB" id="A0A2N6NK95"/>
<proteinExistence type="predicted"/>
<evidence type="ECO:0000313" key="2">
    <source>
        <dbReference type="EMBL" id="PMB67710.1"/>
    </source>
</evidence>